<dbReference type="GO" id="GO:0003677">
    <property type="term" value="F:DNA binding"/>
    <property type="evidence" value="ECO:0007669"/>
    <property type="project" value="UniProtKB-KW"/>
</dbReference>
<dbReference type="SMR" id="A0A803KWJ2"/>
<dbReference type="GO" id="GO:0005634">
    <property type="term" value="C:nucleus"/>
    <property type="evidence" value="ECO:0007669"/>
    <property type="project" value="UniProtKB-SubCell"/>
</dbReference>
<evidence type="ECO:0000256" key="1">
    <source>
        <dbReference type="ARBA" id="ARBA00004123"/>
    </source>
</evidence>
<gene>
    <name evidence="7" type="primary">LOC110681802</name>
</gene>
<comment type="subcellular location">
    <subcellularLocation>
        <location evidence="1">Nucleus</location>
    </subcellularLocation>
</comment>
<keyword evidence="4" id="KW-0804">Transcription</keyword>
<evidence type="ECO:0000256" key="3">
    <source>
        <dbReference type="ARBA" id="ARBA00023125"/>
    </source>
</evidence>
<sequence>MAPVALPPGFRFHPTDEELVAYYLKRKINGRKIDLEVIAEVDLYKCEPWDLPSKSLLPSKDLEWYFFSPRDRKYPNGSRTNRATKAGYWKATGKDRKVNSQLRAVGMKKTLVYYRGRAPHGHRTGWVMHEYRLDERECEVVSGLQDAYALCRIFKKTTPPTPPKIAPQYGYTTNMAQMSSDQQSSSIDIYSEGRCDDFESSAYSVPIERSCTTNIFAQGHASSSSSHRNMGDGQWLQYLNDQDDFSFPTPAFHNSGSLPYPPSKVDIAIECARLQHRFTLPPLEVEGSSNYGTTNLSNMGMCYNNGGTSTGGDILDEILSVAQAQQDLISHPNTMIGGQSYNNHNYGDTMNNQANSMRPIMENSWEDNMNTSLVGMGNVDELKSERMVDFSDLVVFDERNSEKETREEYGMVPIENNSTLFHGEHDIEDELNKNFINDNDIDNFSSTPSFEVFEEVEVNQSLYISSQWLAETRFHHVQPTKTVQVYLQRAIGLRNTKKEDSFEEVDNKNKSSFFDKLAGFARNSIGKSTPKMFAKNRACCYANKVERFASSWLANRVWPSITVVLALCMYHMG</sequence>
<reference evidence="7" key="2">
    <citation type="submission" date="2021-03" db="UniProtKB">
        <authorList>
            <consortium name="EnsemblPlants"/>
        </authorList>
    </citation>
    <scope>IDENTIFICATION</scope>
</reference>
<evidence type="ECO:0000256" key="5">
    <source>
        <dbReference type="ARBA" id="ARBA00023242"/>
    </source>
</evidence>
<dbReference type="OrthoDB" id="1860415at2759"/>
<dbReference type="PROSITE" id="PS51005">
    <property type="entry name" value="NAC"/>
    <property type="match status" value="1"/>
</dbReference>
<dbReference type="KEGG" id="cqi:110681802"/>
<keyword evidence="5" id="KW-0539">Nucleus</keyword>
<evidence type="ECO:0000313" key="7">
    <source>
        <dbReference type="EnsemblPlants" id="AUR62003400-RA:cds"/>
    </source>
</evidence>
<feature type="domain" description="NAC" evidence="6">
    <location>
        <begin position="6"/>
        <end position="156"/>
    </location>
</feature>
<protein>
    <recommendedName>
        <fullName evidence="6">NAC domain-containing protein</fullName>
    </recommendedName>
</protein>
<dbReference type="PANTHER" id="PTHR31744:SF210">
    <property type="entry name" value="NAC DOMAIN-CONTAINING PROTEIN 86-LIKE"/>
    <property type="match status" value="1"/>
</dbReference>
<keyword evidence="2" id="KW-0805">Transcription regulation</keyword>
<dbReference type="GO" id="GO:0006355">
    <property type="term" value="P:regulation of DNA-templated transcription"/>
    <property type="evidence" value="ECO:0007669"/>
    <property type="project" value="InterPro"/>
</dbReference>
<proteinExistence type="predicted"/>
<evidence type="ECO:0000256" key="4">
    <source>
        <dbReference type="ARBA" id="ARBA00023163"/>
    </source>
</evidence>
<dbReference type="InterPro" id="IPR036093">
    <property type="entry name" value="NAC_dom_sf"/>
</dbReference>
<dbReference type="Gene3D" id="2.170.150.80">
    <property type="entry name" value="NAC domain"/>
    <property type="match status" value="1"/>
</dbReference>
<dbReference type="Gramene" id="AUR62003400-RA">
    <property type="protein sequence ID" value="AUR62003400-RA:cds"/>
    <property type="gene ID" value="AUR62003400"/>
</dbReference>
<name>A0A803KWJ2_CHEQI</name>
<dbReference type="Proteomes" id="UP000596660">
    <property type="component" value="Unplaced"/>
</dbReference>
<dbReference type="SUPFAM" id="SSF101941">
    <property type="entry name" value="NAC domain"/>
    <property type="match status" value="1"/>
</dbReference>
<dbReference type="InterPro" id="IPR003441">
    <property type="entry name" value="NAC-dom"/>
</dbReference>
<organism evidence="7 8">
    <name type="scientific">Chenopodium quinoa</name>
    <name type="common">Quinoa</name>
    <dbReference type="NCBI Taxonomy" id="63459"/>
    <lineage>
        <taxon>Eukaryota</taxon>
        <taxon>Viridiplantae</taxon>
        <taxon>Streptophyta</taxon>
        <taxon>Embryophyta</taxon>
        <taxon>Tracheophyta</taxon>
        <taxon>Spermatophyta</taxon>
        <taxon>Magnoliopsida</taxon>
        <taxon>eudicotyledons</taxon>
        <taxon>Gunneridae</taxon>
        <taxon>Pentapetalae</taxon>
        <taxon>Caryophyllales</taxon>
        <taxon>Chenopodiaceae</taxon>
        <taxon>Chenopodioideae</taxon>
        <taxon>Atripliceae</taxon>
        <taxon>Chenopodium</taxon>
    </lineage>
</organism>
<dbReference type="AlphaFoldDB" id="A0A803KWJ2"/>
<dbReference type="EnsemblPlants" id="AUR62003400-RA">
    <property type="protein sequence ID" value="AUR62003400-RA:cds"/>
    <property type="gene ID" value="AUR62003400"/>
</dbReference>
<dbReference type="Pfam" id="PF02365">
    <property type="entry name" value="NAM"/>
    <property type="match status" value="1"/>
</dbReference>
<keyword evidence="8" id="KW-1185">Reference proteome</keyword>
<accession>A0A803KWJ2</accession>
<dbReference type="OMA" id="ERECEIN"/>
<dbReference type="PANTHER" id="PTHR31744">
    <property type="entry name" value="PROTEIN CUP-SHAPED COTYLEDON 2-RELATED"/>
    <property type="match status" value="1"/>
</dbReference>
<evidence type="ECO:0000313" key="8">
    <source>
        <dbReference type="Proteomes" id="UP000596660"/>
    </source>
</evidence>
<dbReference type="GeneID" id="110681802"/>
<evidence type="ECO:0000256" key="2">
    <source>
        <dbReference type="ARBA" id="ARBA00023015"/>
    </source>
</evidence>
<keyword evidence="3" id="KW-0238">DNA-binding</keyword>
<dbReference type="FunFam" id="2.170.150.80:FF:000002">
    <property type="entry name" value="Nac domain-containing protein 86"/>
    <property type="match status" value="1"/>
</dbReference>
<reference evidence="7" key="1">
    <citation type="journal article" date="2017" name="Nature">
        <title>The genome of Chenopodium quinoa.</title>
        <authorList>
            <person name="Jarvis D.E."/>
            <person name="Ho Y.S."/>
            <person name="Lightfoot D.J."/>
            <person name="Schmoeckel S.M."/>
            <person name="Li B."/>
            <person name="Borm T.J.A."/>
            <person name="Ohyanagi H."/>
            <person name="Mineta K."/>
            <person name="Michell C.T."/>
            <person name="Saber N."/>
            <person name="Kharbatia N.M."/>
            <person name="Rupper R.R."/>
            <person name="Sharp A.R."/>
            <person name="Dally N."/>
            <person name="Boughton B.A."/>
            <person name="Woo Y.H."/>
            <person name="Gao G."/>
            <person name="Schijlen E.G.W.M."/>
            <person name="Guo X."/>
            <person name="Momin A.A."/>
            <person name="Negrao S."/>
            <person name="Al-Babili S."/>
            <person name="Gehring C."/>
            <person name="Roessner U."/>
            <person name="Jung C."/>
            <person name="Murphy K."/>
            <person name="Arold S.T."/>
            <person name="Gojobori T."/>
            <person name="van der Linden C.G."/>
            <person name="van Loo E.N."/>
            <person name="Jellen E.N."/>
            <person name="Maughan P.J."/>
            <person name="Tester M."/>
        </authorList>
    </citation>
    <scope>NUCLEOTIDE SEQUENCE [LARGE SCALE GENOMIC DNA]</scope>
    <source>
        <strain evidence="7">cv. PI 614886</strain>
    </source>
</reference>
<dbReference type="RefSeq" id="XP_021713617.1">
    <property type="nucleotide sequence ID" value="XM_021857925.1"/>
</dbReference>
<evidence type="ECO:0000259" key="6">
    <source>
        <dbReference type="PROSITE" id="PS51005"/>
    </source>
</evidence>